<feature type="transmembrane region" description="Helical" evidence="1">
    <location>
        <begin position="213"/>
        <end position="234"/>
    </location>
</feature>
<feature type="transmembrane region" description="Helical" evidence="1">
    <location>
        <begin position="94"/>
        <end position="115"/>
    </location>
</feature>
<gene>
    <name evidence="3" type="ORF">FFV09_04065</name>
</gene>
<keyword evidence="1" id="KW-1133">Transmembrane helix</keyword>
<feature type="transmembrane region" description="Helical" evidence="1">
    <location>
        <begin position="6"/>
        <end position="24"/>
    </location>
</feature>
<dbReference type="InterPro" id="IPR002541">
    <property type="entry name" value="Cyt_c_assembly"/>
</dbReference>
<dbReference type="KEGG" id="saca:FFV09_04065"/>
<feature type="domain" description="Cytochrome c assembly protein" evidence="2">
    <location>
        <begin position="67"/>
        <end position="263"/>
    </location>
</feature>
<feature type="transmembrane region" description="Helical" evidence="1">
    <location>
        <begin position="135"/>
        <end position="161"/>
    </location>
</feature>
<keyword evidence="1" id="KW-0812">Transmembrane</keyword>
<dbReference type="Pfam" id="PF01578">
    <property type="entry name" value="Cytochrom_C_asm"/>
    <property type="match status" value="1"/>
</dbReference>
<reference evidence="3 4" key="1">
    <citation type="submission" date="2019-06" db="EMBL/GenBank/DDBJ databases">
        <title>Saccharibacillus brassicae sp. nov., an endophytic bacterium isolated from Chinese cabbage seeds (Brassica pekinensis).</title>
        <authorList>
            <person name="Jiang L."/>
            <person name="Lee J."/>
            <person name="Kim S.W."/>
        </authorList>
    </citation>
    <scope>NUCLEOTIDE SEQUENCE [LARGE SCALE GENOMIC DNA]</scope>
    <source>
        <strain evidence="4">KCTC 43072 / ATSA2</strain>
    </source>
</reference>
<dbReference type="OrthoDB" id="2417400at2"/>
<dbReference type="EMBL" id="CP041217">
    <property type="protein sequence ID" value="QDH20105.1"/>
    <property type="molecule type" value="Genomic_DNA"/>
</dbReference>
<proteinExistence type="predicted"/>
<feature type="transmembrane region" description="Helical" evidence="1">
    <location>
        <begin position="182"/>
        <end position="207"/>
    </location>
</feature>
<evidence type="ECO:0000259" key="2">
    <source>
        <dbReference type="Pfam" id="PF01578"/>
    </source>
</evidence>
<evidence type="ECO:0000313" key="4">
    <source>
        <dbReference type="Proteomes" id="UP000316968"/>
    </source>
</evidence>
<feature type="transmembrane region" description="Helical" evidence="1">
    <location>
        <begin position="70"/>
        <end position="87"/>
    </location>
</feature>
<feature type="transmembrane region" description="Helical" evidence="1">
    <location>
        <begin position="246"/>
        <end position="266"/>
    </location>
</feature>
<sequence length="275" mass="30864">MLLLTSLIELMIYIYALSLLFYFSDCVSRSVRSRRIGAGLLGVTALLQFSVILVRIALEGRVPLFSVYDFLFLFVFILTAAGFGLALTQKAEFVVLMLGIVGFTASVLNEFWFPVGEHAEHIGYTQQLLLILHVVLANLSLVALTIAAVFGILYLFLYAMLKKKKWNDTIRRLPSLEQAERWAHLSVLTGTPLLIVSLLVAFLLIVAQKRWEMLLDVKGITTFAALAVYGLYFVLKRTHKYSGFSIAKWTLVGYALVIVNLLSNAFSEYHKWNGG</sequence>
<accession>A0A4Y6UVS8</accession>
<keyword evidence="4" id="KW-1185">Reference proteome</keyword>
<protein>
    <submittedName>
        <fullName evidence="3">ABC transporter permease</fullName>
    </submittedName>
</protein>
<dbReference type="GO" id="GO:0020037">
    <property type="term" value="F:heme binding"/>
    <property type="evidence" value="ECO:0007669"/>
    <property type="project" value="InterPro"/>
</dbReference>
<dbReference type="AlphaFoldDB" id="A0A4Y6UVS8"/>
<feature type="transmembrane region" description="Helical" evidence="1">
    <location>
        <begin position="36"/>
        <end position="58"/>
    </location>
</feature>
<evidence type="ECO:0000256" key="1">
    <source>
        <dbReference type="SAM" id="Phobius"/>
    </source>
</evidence>
<name>A0A4Y6UVS8_SACBS</name>
<keyword evidence="1" id="KW-0472">Membrane</keyword>
<dbReference type="Proteomes" id="UP000316968">
    <property type="component" value="Chromosome"/>
</dbReference>
<evidence type="ECO:0000313" key="3">
    <source>
        <dbReference type="EMBL" id="QDH20105.1"/>
    </source>
</evidence>
<dbReference type="GO" id="GO:0017004">
    <property type="term" value="P:cytochrome complex assembly"/>
    <property type="evidence" value="ECO:0007669"/>
    <property type="project" value="InterPro"/>
</dbReference>
<dbReference type="RefSeq" id="WP_141446491.1">
    <property type="nucleotide sequence ID" value="NZ_CP041217.1"/>
</dbReference>
<organism evidence="3 4">
    <name type="scientific">Saccharibacillus brassicae</name>
    <dbReference type="NCBI Taxonomy" id="2583377"/>
    <lineage>
        <taxon>Bacteria</taxon>
        <taxon>Bacillati</taxon>
        <taxon>Bacillota</taxon>
        <taxon>Bacilli</taxon>
        <taxon>Bacillales</taxon>
        <taxon>Paenibacillaceae</taxon>
        <taxon>Saccharibacillus</taxon>
    </lineage>
</organism>